<accession>A0A3P7PDR8</accession>
<sequence>MFSKVGQNERQLTGRYTALHTTNTGAIIGYSMNTKEIKLRKLAVLLFVIFTFSTLYWAGLRVVRAYEFSINCEGYLKRAADSNTIELAIMELDTAIAYMEEKGLTEGIVSIFLKQPQNDIAFWYQNLVASRQELLSINPDAGQLEKSNILMKLRETLLDSGVVTYPEGISIYPNNLLYFIWGIASILGVCITGYYLYISTEPSSFSRINNYRDF</sequence>
<dbReference type="KEGG" id="cbar:PATL70BA_1182"/>
<proteinExistence type="predicted"/>
<keyword evidence="3" id="KW-1185">Reference proteome</keyword>
<dbReference type="Proteomes" id="UP000279029">
    <property type="component" value="Chromosome"/>
</dbReference>
<dbReference type="AlphaFoldDB" id="A0A3P7PDR8"/>
<gene>
    <name evidence="2" type="ORF">PATL70BA_1182</name>
</gene>
<name>A0A3P7PDR8_9FIRM</name>
<evidence type="ECO:0000256" key="1">
    <source>
        <dbReference type="SAM" id="Phobius"/>
    </source>
</evidence>
<keyword evidence="1" id="KW-0812">Transmembrane</keyword>
<feature type="transmembrane region" description="Helical" evidence="1">
    <location>
        <begin position="176"/>
        <end position="197"/>
    </location>
</feature>
<organism evidence="2 3">
    <name type="scientific">Petrocella atlantisensis</name>
    <dbReference type="NCBI Taxonomy" id="2173034"/>
    <lineage>
        <taxon>Bacteria</taxon>
        <taxon>Bacillati</taxon>
        <taxon>Bacillota</taxon>
        <taxon>Clostridia</taxon>
        <taxon>Lachnospirales</taxon>
        <taxon>Vallitaleaceae</taxon>
        <taxon>Petrocella</taxon>
    </lineage>
</organism>
<reference evidence="2 3" key="1">
    <citation type="submission" date="2018-09" db="EMBL/GenBank/DDBJ databases">
        <authorList>
            <person name="Postec A."/>
        </authorList>
    </citation>
    <scope>NUCLEOTIDE SEQUENCE [LARGE SCALE GENOMIC DNA]</scope>
    <source>
        <strain evidence="2">70B-A</strain>
    </source>
</reference>
<keyword evidence="1" id="KW-1133">Transmembrane helix</keyword>
<evidence type="ECO:0000313" key="2">
    <source>
        <dbReference type="EMBL" id="VDN47058.1"/>
    </source>
</evidence>
<feature type="transmembrane region" description="Helical" evidence="1">
    <location>
        <begin position="42"/>
        <end position="59"/>
    </location>
</feature>
<dbReference type="EMBL" id="LR130778">
    <property type="protein sequence ID" value="VDN47058.1"/>
    <property type="molecule type" value="Genomic_DNA"/>
</dbReference>
<keyword evidence="1" id="KW-0472">Membrane</keyword>
<evidence type="ECO:0000313" key="3">
    <source>
        <dbReference type="Proteomes" id="UP000279029"/>
    </source>
</evidence>
<protein>
    <submittedName>
        <fullName evidence="2">Uncharacterized protein</fullName>
    </submittedName>
</protein>